<evidence type="ECO:0000256" key="6">
    <source>
        <dbReference type="PIRSR" id="PIRSR602129-50"/>
    </source>
</evidence>
<dbReference type="InterPro" id="IPR051151">
    <property type="entry name" value="Group_II_Decarboxylase"/>
</dbReference>
<dbReference type="EMBL" id="JAAKZV010000037">
    <property type="protein sequence ID" value="NGN64551.1"/>
    <property type="molecule type" value="Genomic_DNA"/>
</dbReference>
<dbReference type="InterPro" id="IPR002129">
    <property type="entry name" value="PyrdxlP-dep_de-COase"/>
</dbReference>
<gene>
    <name evidence="8" type="ORF">G5C51_11635</name>
</gene>
<dbReference type="AlphaFoldDB" id="A0A6G4TZY5"/>
<dbReference type="RefSeq" id="WP_165236089.1">
    <property type="nucleotide sequence ID" value="NZ_JAAKZV010000037.1"/>
</dbReference>
<evidence type="ECO:0000256" key="5">
    <source>
        <dbReference type="ARBA" id="ARBA00023239"/>
    </source>
</evidence>
<dbReference type="PANTHER" id="PTHR46101:SF18">
    <property type="entry name" value="HISTIDINE DECARBOXYLASE"/>
    <property type="match status" value="1"/>
</dbReference>
<dbReference type="PANTHER" id="PTHR46101">
    <property type="match status" value="1"/>
</dbReference>
<evidence type="ECO:0000256" key="7">
    <source>
        <dbReference type="RuleBase" id="RU000382"/>
    </source>
</evidence>
<accession>A0A6G4TZY5</accession>
<dbReference type="InterPro" id="IPR015424">
    <property type="entry name" value="PyrdxlP-dep_Trfase"/>
</dbReference>
<keyword evidence="3" id="KW-0210">Decarboxylase</keyword>
<dbReference type="GO" id="GO:0019752">
    <property type="term" value="P:carboxylic acid metabolic process"/>
    <property type="evidence" value="ECO:0007669"/>
    <property type="project" value="InterPro"/>
</dbReference>
<protein>
    <submittedName>
        <fullName evidence="8">Pyridoxal-dependent decarboxylase</fullName>
    </submittedName>
</protein>
<feature type="modified residue" description="N6-(pyridoxal phosphate)lysine" evidence="6">
    <location>
        <position position="321"/>
    </location>
</feature>
<keyword evidence="4 6" id="KW-0663">Pyridoxal phosphate</keyword>
<dbReference type="GO" id="GO:0030170">
    <property type="term" value="F:pyridoxal phosphate binding"/>
    <property type="evidence" value="ECO:0007669"/>
    <property type="project" value="InterPro"/>
</dbReference>
<reference evidence="8 9" key="1">
    <citation type="submission" date="2020-02" db="EMBL/GenBank/DDBJ databases">
        <title>Whole-genome analyses of novel actinobacteria.</title>
        <authorList>
            <person name="Sahin N."/>
        </authorList>
    </citation>
    <scope>NUCLEOTIDE SEQUENCE [LARGE SCALE GENOMIC DNA]</scope>
    <source>
        <strain evidence="8 9">A7024</strain>
    </source>
</reference>
<evidence type="ECO:0000256" key="1">
    <source>
        <dbReference type="ARBA" id="ARBA00001933"/>
    </source>
</evidence>
<dbReference type="Gene3D" id="3.40.640.10">
    <property type="entry name" value="Type I PLP-dependent aspartate aminotransferase-like (Major domain)"/>
    <property type="match status" value="1"/>
</dbReference>
<name>A0A6G4TZY5_9ACTN</name>
<evidence type="ECO:0000256" key="2">
    <source>
        <dbReference type="ARBA" id="ARBA00009533"/>
    </source>
</evidence>
<dbReference type="InterPro" id="IPR015421">
    <property type="entry name" value="PyrdxlP-dep_Trfase_major"/>
</dbReference>
<evidence type="ECO:0000256" key="3">
    <source>
        <dbReference type="ARBA" id="ARBA00022793"/>
    </source>
</evidence>
<dbReference type="GO" id="GO:0004058">
    <property type="term" value="F:aromatic-L-amino-acid decarboxylase activity"/>
    <property type="evidence" value="ECO:0007669"/>
    <property type="project" value="UniProtKB-ARBA"/>
</dbReference>
<evidence type="ECO:0000313" key="8">
    <source>
        <dbReference type="EMBL" id="NGN64551.1"/>
    </source>
</evidence>
<dbReference type="SUPFAM" id="SSF53383">
    <property type="entry name" value="PLP-dependent transferases"/>
    <property type="match status" value="1"/>
</dbReference>
<comment type="similarity">
    <text evidence="2 7">Belongs to the group II decarboxylase family.</text>
</comment>
<keyword evidence="9" id="KW-1185">Reference proteome</keyword>
<comment type="caution">
    <text evidence="8">The sequence shown here is derived from an EMBL/GenBank/DDBJ whole genome shotgun (WGS) entry which is preliminary data.</text>
</comment>
<keyword evidence="5 7" id="KW-0456">Lyase</keyword>
<evidence type="ECO:0000256" key="4">
    <source>
        <dbReference type="ARBA" id="ARBA00022898"/>
    </source>
</evidence>
<dbReference type="Proteomes" id="UP000481583">
    <property type="component" value="Unassembled WGS sequence"/>
</dbReference>
<comment type="cofactor">
    <cofactor evidence="1 6 7">
        <name>pyridoxal 5'-phosphate</name>
        <dbReference type="ChEBI" id="CHEBI:597326"/>
    </cofactor>
</comment>
<sequence>MESMLRAFKLAPDGRTRANTEDLRELAHYFRSAQRKMLGYQWSQDIDMPKPITDFLDLHLDNIGDPMANSLTKLNTKFLEQEVLKYFAHLWHAPPLAGEDSTADPATRAASWGYVLSMGSTEGTLYCLWNARDYLAGRDLCGTVPGGQESAARKPLLFASREVHYSFAKAAQMLQLDMMGDVGSRDFPGQCPITDDGTWPLSVPTEACGKNDGLVDAAALAQLIDFFAARGYAPIVVCNVGSTFKGAIDDPRAIWDCVQPVLERHGLLGSETQRRGYWIHVDGALGAGYLPFLEMAGGYGNAPVFDFRLPYVCSIVTSGHKWFGTPYPTGVYLTRNELRVAPPSKPGYVGSPDTTIGGARDGLAPLLLWAAISQRTHDRQIEAVERCLRLAAHTHERLGELGPHIAAERARNALAIRFLRPAEHIMRAFGLVGQQTPGPDGRLRDEAHLYVMPHVTDETIDSFLEAMAAPDAYDTNSA</sequence>
<dbReference type="Pfam" id="PF00282">
    <property type="entry name" value="Pyridoxal_deC"/>
    <property type="match status" value="1"/>
</dbReference>
<proteinExistence type="inferred from homology"/>
<evidence type="ECO:0000313" key="9">
    <source>
        <dbReference type="Proteomes" id="UP000481583"/>
    </source>
</evidence>
<organism evidence="8 9">
    <name type="scientific">Streptomyces coryli</name>
    <dbReference type="NCBI Taxonomy" id="1128680"/>
    <lineage>
        <taxon>Bacteria</taxon>
        <taxon>Bacillati</taxon>
        <taxon>Actinomycetota</taxon>
        <taxon>Actinomycetes</taxon>
        <taxon>Kitasatosporales</taxon>
        <taxon>Streptomycetaceae</taxon>
        <taxon>Streptomyces</taxon>
    </lineage>
</organism>